<reference evidence="14" key="1">
    <citation type="submission" date="2015-11" db="EMBL/GenBank/DDBJ databases">
        <title>De novo transcriptome assembly of four potential Pierce s Disease insect vectors from Arizona vineyards.</title>
        <authorList>
            <person name="Tassone E.E."/>
        </authorList>
    </citation>
    <scope>NUCLEOTIDE SEQUENCE</scope>
</reference>
<evidence type="ECO:0000256" key="10">
    <source>
        <dbReference type="PROSITE-ProRule" id="PRU00042"/>
    </source>
</evidence>
<evidence type="ECO:0000256" key="5">
    <source>
        <dbReference type="ARBA" id="ARBA00022771"/>
    </source>
</evidence>
<dbReference type="GO" id="GO:0003677">
    <property type="term" value="F:DNA binding"/>
    <property type="evidence" value="ECO:0007669"/>
    <property type="project" value="UniProtKB-KW"/>
</dbReference>
<dbReference type="EMBL" id="GECZ01012253">
    <property type="protein sequence ID" value="JAS57516.1"/>
    <property type="molecule type" value="Transcribed_RNA"/>
</dbReference>
<feature type="domain" description="ZAD" evidence="13">
    <location>
        <begin position="11"/>
        <end position="85"/>
    </location>
</feature>
<evidence type="ECO:0000259" key="12">
    <source>
        <dbReference type="PROSITE" id="PS50157"/>
    </source>
</evidence>
<dbReference type="PROSITE" id="PS50157">
    <property type="entry name" value="ZINC_FINGER_C2H2_2"/>
    <property type="match status" value="7"/>
</dbReference>
<keyword evidence="9" id="KW-0539">Nucleus</keyword>
<dbReference type="Pfam" id="PF12171">
    <property type="entry name" value="zf-C2H2_jaz"/>
    <property type="match status" value="1"/>
</dbReference>
<feature type="domain" description="C2H2-type" evidence="12">
    <location>
        <begin position="262"/>
        <end position="289"/>
    </location>
</feature>
<accession>A0A1B6G500</accession>
<organism evidence="14">
    <name type="scientific">Cuerna arida</name>
    <dbReference type="NCBI Taxonomy" id="1464854"/>
    <lineage>
        <taxon>Eukaryota</taxon>
        <taxon>Metazoa</taxon>
        <taxon>Ecdysozoa</taxon>
        <taxon>Arthropoda</taxon>
        <taxon>Hexapoda</taxon>
        <taxon>Insecta</taxon>
        <taxon>Pterygota</taxon>
        <taxon>Neoptera</taxon>
        <taxon>Paraneoptera</taxon>
        <taxon>Hemiptera</taxon>
        <taxon>Auchenorrhyncha</taxon>
        <taxon>Membracoidea</taxon>
        <taxon>Cicadellidae</taxon>
        <taxon>Cicadellinae</taxon>
        <taxon>Proconiini</taxon>
        <taxon>Cuerna</taxon>
    </lineage>
</organism>
<dbReference type="FunFam" id="3.30.160.60:FF:000645">
    <property type="entry name" value="Zinc finger and BTB domain containing 40"/>
    <property type="match status" value="1"/>
</dbReference>
<name>A0A1B6G500_9HEMI</name>
<gene>
    <name evidence="14" type="ORF">g.25058</name>
</gene>
<keyword evidence="7" id="KW-0832">Ubl conjugation</keyword>
<protein>
    <recommendedName>
        <fullName evidence="15">Protein krueppel</fullName>
    </recommendedName>
</protein>
<dbReference type="Gene3D" id="3.40.1800.20">
    <property type="match status" value="1"/>
</dbReference>
<dbReference type="GO" id="GO:0000785">
    <property type="term" value="C:chromatin"/>
    <property type="evidence" value="ECO:0007669"/>
    <property type="project" value="UniProtKB-ARBA"/>
</dbReference>
<feature type="domain" description="C2H2-type" evidence="12">
    <location>
        <begin position="198"/>
        <end position="225"/>
    </location>
</feature>
<feature type="domain" description="C2H2-type" evidence="12">
    <location>
        <begin position="318"/>
        <end position="345"/>
    </location>
</feature>
<evidence type="ECO:0000256" key="1">
    <source>
        <dbReference type="ARBA" id="ARBA00004123"/>
    </source>
</evidence>
<dbReference type="InterPro" id="IPR013087">
    <property type="entry name" value="Znf_C2H2_type"/>
</dbReference>
<feature type="domain" description="C2H2-type" evidence="12">
    <location>
        <begin position="290"/>
        <end position="317"/>
    </location>
</feature>
<evidence type="ECO:0000256" key="8">
    <source>
        <dbReference type="ARBA" id="ARBA00023125"/>
    </source>
</evidence>
<evidence type="ECO:0000256" key="4">
    <source>
        <dbReference type="ARBA" id="ARBA00022737"/>
    </source>
</evidence>
<feature type="binding site" evidence="11">
    <location>
        <position position="13"/>
    </location>
    <ligand>
        <name>Zn(2+)</name>
        <dbReference type="ChEBI" id="CHEBI:29105"/>
    </ligand>
</feature>
<dbReference type="SMART" id="SM00355">
    <property type="entry name" value="ZnF_C2H2"/>
    <property type="match status" value="8"/>
</dbReference>
<dbReference type="PANTHER" id="PTHR23234:SF10">
    <property type="entry name" value="RIKEN CDNA 6720489N17 GENE-RELATED"/>
    <property type="match status" value="1"/>
</dbReference>
<keyword evidence="2" id="KW-1017">Isopeptide bond</keyword>
<feature type="domain" description="C2H2-type" evidence="12">
    <location>
        <begin position="374"/>
        <end position="396"/>
    </location>
</feature>
<sequence length="420" mass="48155">MQMEESTMPIDVCRTCGAEDGVVAIFGVEGEEMQLAEKINSYLPITVFQEDKLPLAICQLCISRLESCHQLVLSCLDTDDRLKQILSEGGDNPNCEKEFQDVPDSADDLMITNKENNLSAQTSLSNIITQDGKTSGLVAPNVYVIPSKTKPVIKENTLSTSLDHSSSCGFFCDGCNVWYKQRKRFMAHQLLCPMMKTFECVLCDYEAKDRADLGKHTKLHSNIPEELASKTSQNECNICKRVLSTKMALKLHLRTHSGEKPYSCQYCKKMFAQKSALKYHEKTHVDTKPFYCRFCNKGFNGKMVWENHERIHTGERPYQCVVCNLRFRCLANLRQHQPIHSEEKSFKCPLCQKMFRRPEKVRIHLRTHTGEKPYICPICYRGFTQKGDMVKHKLIHPRLDRTKQILQIKAGDKAKEELKS</sequence>
<dbReference type="FunFam" id="3.30.160.60:FF:001465">
    <property type="entry name" value="Zinc finger protein 560"/>
    <property type="match status" value="1"/>
</dbReference>
<proteinExistence type="predicted"/>
<dbReference type="PANTHER" id="PTHR23234">
    <property type="entry name" value="ZNF44 PROTEIN"/>
    <property type="match status" value="1"/>
</dbReference>
<dbReference type="InterPro" id="IPR050758">
    <property type="entry name" value="Znf_C2H2-type"/>
</dbReference>
<dbReference type="GO" id="GO:0000122">
    <property type="term" value="P:negative regulation of transcription by RNA polymerase II"/>
    <property type="evidence" value="ECO:0007669"/>
    <property type="project" value="UniProtKB-ARBA"/>
</dbReference>
<evidence type="ECO:0000256" key="9">
    <source>
        <dbReference type="ARBA" id="ARBA00023242"/>
    </source>
</evidence>
<keyword evidence="8" id="KW-0238">DNA-binding</keyword>
<dbReference type="InterPro" id="IPR036236">
    <property type="entry name" value="Znf_C2H2_sf"/>
</dbReference>
<evidence type="ECO:0000256" key="2">
    <source>
        <dbReference type="ARBA" id="ARBA00022499"/>
    </source>
</evidence>
<dbReference type="GO" id="GO:0008270">
    <property type="term" value="F:zinc ion binding"/>
    <property type="evidence" value="ECO:0007669"/>
    <property type="project" value="UniProtKB-UniRule"/>
</dbReference>
<dbReference type="PROSITE" id="PS51915">
    <property type="entry name" value="ZAD"/>
    <property type="match status" value="1"/>
</dbReference>
<keyword evidence="5 10" id="KW-0863">Zinc-finger</keyword>
<keyword evidence="3 11" id="KW-0479">Metal-binding</keyword>
<dbReference type="GO" id="GO:0003682">
    <property type="term" value="F:chromatin binding"/>
    <property type="evidence" value="ECO:0007669"/>
    <property type="project" value="UniProtKB-ARBA"/>
</dbReference>
<dbReference type="Pfam" id="PF07776">
    <property type="entry name" value="zf-AD"/>
    <property type="match status" value="1"/>
</dbReference>
<feature type="domain" description="C2H2-type" evidence="12">
    <location>
        <begin position="234"/>
        <end position="261"/>
    </location>
</feature>
<dbReference type="InterPro" id="IPR012934">
    <property type="entry name" value="Znf_AD"/>
</dbReference>
<feature type="binding site" evidence="11">
    <location>
        <position position="16"/>
    </location>
    <ligand>
        <name>Zn(2+)</name>
        <dbReference type="ChEBI" id="CHEBI:29105"/>
    </ligand>
</feature>
<dbReference type="SMART" id="SM00868">
    <property type="entry name" value="zf-AD"/>
    <property type="match status" value="1"/>
</dbReference>
<evidence type="ECO:0008006" key="15">
    <source>
        <dbReference type="Google" id="ProtNLM"/>
    </source>
</evidence>
<feature type="binding site" evidence="11">
    <location>
        <position position="58"/>
    </location>
    <ligand>
        <name>Zn(2+)</name>
        <dbReference type="ChEBI" id="CHEBI:29105"/>
    </ligand>
</feature>
<dbReference type="GO" id="GO:0005634">
    <property type="term" value="C:nucleus"/>
    <property type="evidence" value="ECO:0007669"/>
    <property type="project" value="UniProtKB-SubCell"/>
</dbReference>
<dbReference type="GO" id="GO:0040029">
    <property type="term" value="P:epigenetic regulation of gene expression"/>
    <property type="evidence" value="ECO:0007669"/>
    <property type="project" value="UniProtKB-ARBA"/>
</dbReference>
<dbReference type="FunFam" id="3.30.160.60:FF:000690">
    <property type="entry name" value="Zinc finger protein 354C"/>
    <property type="match status" value="1"/>
</dbReference>
<dbReference type="Gene3D" id="3.30.160.60">
    <property type="entry name" value="Classic Zinc Finger"/>
    <property type="match status" value="7"/>
</dbReference>
<comment type="subcellular location">
    <subcellularLocation>
        <location evidence="1">Nucleus</location>
    </subcellularLocation>
</comment>
<dbReference type="AlphaFoldDB" id="A0A1B6G500"/>
<dbReference type="SUPFAM" id="SSF57667">
    <property type="entry name" value="beta-beta-alpha zinc fingers"/>
    <property type="match status" value="3"/>
</dbReference>
<feature type="binding site" evidence="11">
    <location>
        <position position="61"/>
    </location>
    <ligand>
        <name>Zn(2+)</name>
        <dbReference type="ChEBI" id="CHEBI:29105"/>
    </ligand>
</feature>
<dbReference type="PROSITE" id="PS00028">
    <property type="entry name" value="ZINC_FINGER_C2H2_1"/>
    <property type="match status" value="6"/>
</dbReference>
<dbReference type="SUPFAM" id="SSF57716">
    <property type="entry name" value="Glucocorticoid receptor-like (DNA-binding domain)"/>
    <property type="match status" value="1"/>
</dbReference>
<dbReference type="FunFam" id="3.30.160.60:FF:000624">
    <property type="entry name" value="zinc finger protein 697"/>
    <property type="match status" value="1"/>
</dbReference>
<evidence type="ECO:0000256" key="6">
    <source>
        <dbReference type="ARBA" id="ARBA00022833"/>
    </source>
</evidence>
<feature type="domain" description="C2H2-type" evidence="12">
    <location>
        <begin position="346"/>
        <end position="373"/>
    </location>
</feature>
<evidence type="ECO:0000256" key="3">
    <source>
        <dbReference type="ARBA" id="ARBA00022723"/>
    </source>
</evidence>
<dbReference type="Pfam" id="PF00096">
    <property type="entry name" value="zf-C2H2"/>
    <property type="match status" value="4"/>
</dbReference>
<evidence type="ECO:0000256" key="7">
    <source>
        <dbReference type="ARBA" id="ARBA00022843"/>
    </source>
</evidence>
<dbReference type="InterPro" id="IPR022755">
    <property type="entry name" value="Znf_C2H2_jaz"/>
</dbReference>
<evidence type="ECO:0000313" key="14">
    <source>
        <dbReference type="EMBL" id="JAS57516.1"/>
    </source>
</evidence>
<evidence type="ECO:0000256" key="11">
    <source>
        <dbReference type="PROSITE-ProRule" id="PRU01263"/>
    </source>
</evidence>
<evidence type="ECO:0000259" key="13">
    <source>
        <dbReference type="PROSITE" id="PS51915"/>
    </source>
</evidence>
<keyword evidence="6 11" id="KW-0862">Zinc</keyword>
<keyword evidence="4" id="KW-0677">Repeat</keyword>